<evidence type="ECO:0008006" key="4">
    <source>
        <dbReference type="Google" id="ProtNLM"/>
    </source>
</evidence>
<feature type="transmembrane region" description="Helical" evidence="1">
    <location>
        <begin position="109"/>
        <end position="129"/>
    </location>
</feature>
<protein>
    <recommendedName>
        <fullName evidence="4">Reverse transcriptase domain-containing protein</fullName>
    </recommendedName>
</protein>
<comment type="caution">
    <text evidence="2">The sequence shown here is derived from an EMBL/GenBank/DDBJ whole genome shotgun (WGS) entry which is preliminary data.</text>
</comment>
<keyword evidence="1" id="KW-1133">Transmembrane helix</keyword>
<keyword evidence="3" id="KW-1185">Reference proteome</keyword>
<gene>
    <name evidence="2" type="primary">Necator_chrX.g22090</name>
    <name evidence="2" type="ORF">RB195_021929</name>
</gene>
<dbReference type="EMBL" id="JAVFWL010000006">
    <property type="protein sequence ID" value="KAK6760654.1"/>
    <property type="molecule type" value="Genomic_DNA"/>
</dbReference>
<organism evidence="2 3">
    <name type="scientific">Necator americanus</name>
    <name type="common">Human hookworm</name>
    <dbReference type="NCBI Taxonomy" id="51031"/>
    <lineage>
        <taxon>Eukaryota</taxon>
        <taxon>Metazoa</taxon>
        <taxon>Ecdysozoa</taxon>
        <taxon>Nematoda</taxon>
        <taxon>Chromadorea</taxon>
        <taxon>Rhabditida</taxon>
        <taxon>Rhabditina</taxon>
        <taxon>Rhabditomorpha</taxon>
        <taxon>Strongyloidea</taxon>
        <taxon>Ancylostomatidae</taxon>
        <taxon>Bunostominae</taxon>
        <taxon>Necator</taxon>
    </lineage>
</organism>
<keyword evidence="1" id="KW-0472">Membrane</keyword>
<proteinExistence type="predicted"/>
<keyword evidence="1" id="KW-0812">Transmembrane</keyword>
<evidence type="ECO:0000313" key="3">
    <source>
        <dbReference type="Proteomes" id="UP001303046"/>
    </source>
</evidence>
<evidence type="ECO:0000313" key="2">
    <source>
        <dbReference type="EMBL" id="KAK6760654.1"/>
    </source>
</evidence>
<reference evidence="2 3" key="1">
    <citation type="submission" date="2023-08" db="EMBL/GenBank/DDBJ databases">
        <title>A Necator americanus chromosomal reference genome.</title>
        <authorList>
            <person name="Ilik V."/>
            <person name="Petrzelkova K.J."/>
            <person name="Pardy F."/>
            <person name="Fuh T."/>
            <person name="Niatou-Singa F.S."/>
            <person name="Gouil Q."/>
            <person name="Baker L."/>
            <person name="Ritchie M.E."/>
            <person name="Jex A.R."/>
            <person name="Gazzola D."/>
            <person name="Li H."/>
            <person name="Toshio Fujiwara R."/>
            <person name="Zhan B."/>
            <person name="Aroian R.V."/>
            <person name="Pafco B."/>
            <person name="Schwarz E.M."/>
        </authorList>
    </citation>
    <scope>NUCLEOTIDE SEQUENCE [LARGE SCALE GENOMIC DNA]</scope>
    <source>
        <strain evidence="2 3">Aroian</strain>
        <tissue evidence="2">Whole animal</tissue>
    </source>
</reference>
<name>A0ABR1ED78_NECAM</name>
<dbReference type="Proteomes" id="UP001303046">
    <property type="component" value="Unassembled WGS sequence"/>
</dbReference>
<evidence type="ECO:0000256" key="1">
    <source>
        <dbReference type="SAM" id="Phobius"/>
    </source>
</evidence>
<accession>A0ABR1ED78</accession>
<sequence>MNRRTTAAVQTPAGCSIPFEVETGVSQEAVVRPFPFNVAVSDIMRRTVEQCHADVILAPSIRPLVELKYAHDVALFASSSARSQHVVNLASKLAAAYGLLLCPYKRNQMWIFMVSMVSIFMSSIIWALCRKKMATRERDIQQGCAKASSPFI</sequence>